<name>A0A7D9CWV5_DEKBR</name>
<dbReference type="InterPro" id="IPR015424">
    <property type="entry name" value="PyrdxlP-dep_Trfase"/>
</dbReference>
<reference evidence="2 3" key="1">
    <citation type="submission" date="2019-07" db="EMBL/GenBank/DDBJ databases">
        <authorList>
            <person name="Friedrich A."/>
            <person name="Schacherer J."/>
        </authorList>
    </citation>
    <scope>NUCLEOTIDE SEQUENCE [LARGE SCALE GENOMIC DNA]</scope>
</reference>
<dbReference type="EMBL" id="CABFWN010000002">
    <property type="protein sequence ID" value="VUG17416.1"/>
    <property type="molecule type" value="Genomic_DNA"/>
</dbReference>
<protein>
    <submittedName>
        <fullName evidence="2">DEBR0S2_06656g1_1</fullName>
    </submittedName>
</protein>
<dbReference type="Gene3D" id="3.90.1150.10">
    <property type="entry name" value="Aspartate Aminotransferase, domain 1"/>
    <property type="match status" value="1"/>
</dbReference>
<evidence type="ECO:0000313" key="2">
    <source>
        <dbReference type="EMBL" id="VUG17416.1"/>
    </source>
</evidence>
<dbReference type="PANTHER" id="PTHR42858:SF1">
    <property type="entry name" value="LD15494P"/>
    <property type="match status" value="1"/>
</dbReference>
<dbReference type="GO" id="GO:0030170">
    <property type="term" value="F:pyridoxal phosphate binding"/>
    <property type="evidence" value="ECO:0007669"/>
    <property type="project" value="InterPro"/>
</dbReference>
<dbReference type="PANTHER" id="PTHR42858">
    <property type="entry name" value="AMINOTRANSFERASE"/>
    <property type="match status" value="1"/>
</dbReference>
<gene>
    <name evidence="2" type="ORF">DEBR0S2_06656G</name>
</gene>
<dbReference type="InterPro" id="IPR015421">
    <property type="entry name" value="PyrdxlP-dep_Trfase_major"/>
</dbReference>
<evidence type="ECO:0000259" key="1">
    <source>
        <dbReference type="Pfam" id="PF00155"/>
    </source>
</evidence>
<dbReference type="InterPro" id="IPR015422">
    <property type="entry name" value="PyrdxlP-dep_Trfase_small"/>
</dbReference>
<proteinExistence type="predicted"/>
<feature type="domain" description="Aminotransferase class I/classII large" evidence="1">
    <location>
        <begin position="54"/>
        <end position="428"/>
    </location>
</feature>
<dbReference type="InterPro" id="IPR004839">
    <property type="entry name" value="Aminotransferase_I/II_large"/>
</dbReference>
<sequence length="442" mass="49276">MSHETIAPFNFFKGHPTVSILPTKEIMEATIRIMKRFNKTMDTYDDFVNRHPLDYGTDPGNLEVRKLIAKWNDKNFNVVRPSNPDCINLTSGASAGLMNLLLQLTSPHHGLTRRAFFISPTYFLINSVFIDAGFGGKLSAVVEQEDGQVDVKKFGERLNYYDSLLPKPKASICKEDIPQIYDPSRPLKKIFRYVLYVVPSFSNPKGSSLTDETKLALIKLARKHDMLIACDDVYDLLDYREGENLKHSKRMVYLDRETLPEGEEYGNVISNATFSKLLGPGLRAGYQESSTPKLAYLLSQGGANKSGGTPSQLNTVIIGDLLKTGVVDKVIAGLNKVYSERAKVLKQSIKKYLPDGTKASAFEGGYFGWVELPERYDLKEIAAECLRRGVVLATGDNFEVTGDPKGWGKHCVRLSLSFLSPDKIKEGIKIWGDVCKNSVKDA</sequence>
<dbReference type="CDD" id="cd00609">
    <property type="entry name" value="AAT_like"/>
    <property type="match status" value="1"/>
</dbReference>
<accession>A0A7D9CWV5</accession>
<dbReference type="SUPFAM" id="SSF53383">
    <property type="entry name" value="PLP-dependent transferases"/>
    <property type="match status" value="1"/>
</dbReference>
<organism evidence="2 3">
    <name type="scientific">Dekkera bruxellensis</name>
    <name type="common">Brettanomyces custersii</name>
    <dbReference type="NCBI Taxonomy" id="5007"/>
    <lineage>
        <taxon>Eukaryota</taxon>
        <taxon>Fungi</taxon>
        <taxon>Dikarya</taxon>
        <taxon>Ascomycota</taxon>
        <taxon>Saccharomycotina</taxon>
        <taxon>Pichiomycetes</taxon>
        <taxon>Pichiales</taxon>
        <taxon>Pichiaceae</taxon>
        <taxon>Brettanomyces</taxon>
    </lineage>
</organism>
<dbReference type="Gene3D" id="3.40.640.10">
    <property type="entry name" value="Type I PLP-dependent aspartate aminotransferase-like (Major domain)"/>
    <property type="match status" value="1"/>
</dbReference>
<dbReference type="GO" id="GO:0047536">
    <property type="term" value="F:2-aminoadipate transaminase activity"/>
    <property type="evidence" value="ECO:0007669"/>
    <property type="project" value="TreeGrafter"/>
</dbReference>
<dbReference type="Pfam" id="PF00155">
    <property type="entry name" value="Aminotran_1_2"/>
    <property type="match status" value="1"/>
</dbReference>
<keyword evidence="3" id="KW-1185">Reference proteome</keyword>
<dbReference type="Proteomes" id="UP000478008">
    <property type="component" value="Unassembled WGS sequence"/>
</dbReference>
<dbReference type="AlphaFoldDB" id="A0A7D9CWV5"/>
<evidence type="ECO:0000313" key="3">
    <source>
        <dbReference type="Proteomes" id="UP000478008"/>
    </source>
</evidence>